<dbReference type="EMBL" id="FR799573">
    <property type="protein sequence ID" value="CBZ26605.1"/>
    <property type="molecule type" value="Genomic_DNA"/>
</dbReference>
<evidence type="ECO:0000313" key="3">
    <source>
        <dbReference type="Proteomes" id="UP000007259"/>
    </source>
</evidence>
<dbReference type="Pfam" id="PF13880">
    <property type="entry name" value="Acetyltransf_13"/>
    <property type="match status" value="1"/>
</dbReference>
<dbReference type="AlphaFoldDB" id="E9AUH7"/>
<dbReference type="PANTHER" id="PTHR45884">
    <property type="entry name" value="N-ACETYLTRANSFERASE ECO"/>
    <property type="match status" value="1"/>
</dbReference>
<gene>
    <name evidence="2" type="ORF">LMXM_20_0346</name>
</gene>
<dbReference type="RefSeq" id="XP_003875101.1">
    <property type="nucleotide sequence ID" value="XM_003875052.1"/>
</dbReference>
<dbReference type="VEuPathDB" id="TriTrypDB:LmxM.20.0346"/>
<dbReference type="InterPro" id="IPR028009">
    <property type="entry name" value="ESCO_Acetyltransf_dom"/>
</dbReference>
<keyword evidence="3" id="KW-1185">Reference proteome</keyword>
<dbReference type="GO" id="GO:0005634">
    <property type="term" value="C:nucleus"/>
    <property type="evidence" value="ECO:0007669"/>
    <property type="project" value="TreeGrafter"/>
</dbReference>
<dbReference type="GeneID" id="13448564"/>
<dbReference type="PhylomeDB" id="E9AUH7"/>
<dbReference type="GO" id="GO:0061733">
    <property type="term" value="F:protein-lysine-acetyltransferase activity"/>
    <property type="evidence" value="ECO:0007669"/>
    <property type="project" value="TreeGrafter"/>
</dbReference>
<dbReference type="OMA" id="THIGDVW"/>
<sequence length="310" mass="33072">MPGLEELTDLDADARALPSTWRSLADIRKHVFSPGYVVEEEAGCCTGVAESARPPLAAASVVLYGFFAERACRKRGRGKEARVACAGCDDSADRAPGRHQRSTVRPSCCSATLRSAVLAVLHAAHESIGSPEAVSHGDCVVIVHVTATREDLRHASPNTASRAPVWFMDGVCVAEDIPRAYRAVWTSPAISSEPPVHSTTESTTADAAALCTSGASSCTAAAEGQLRAQVTRVGDGWCTGTPLCGVRLMWVSPASRRCGVGYSMIERARHAVCYGFVVPAEHVAFSEPTAMGSAFARRYQSRQDFLVYHY</sequence>
<organism evidence="2 3">
    <name type="scientific">Leishmania mexicana (strain MHOM/GT/2001/U1103)</name>
    <dbReference type="NCBI Taxonomy" id="929439"/>
    <lineage>
        <taxon>Eukaryota</taxon>
        <taxon>Discoba</taxon>
        <taxon>Euglenozoa</taxon>
        <taxon>Kinetoplastea</taxon>
        <taxon>Metakinetoplastina</taxon>
        <taxon>Trypanosomatida</taxon>
        <taxon>Trypanosomatidae</taxon>
        <taxon>Leishmaniinae</taxon>
        <taxon>Leishmania</taxon>
    </lineage>
</organism>
<proteinExistence type="predicted"/>
<dbReference type="OrthoDB" id="428854at2759"/>
<evidence type="ECO:0000313" key="2">
    <source>
        <dbReference type="EMBL" id="CBZ26605.1"/>
    </source>
</evidence>
<protein>
    <recommendedName>
        <fullName evidence="1">N-acetyltransferase ESCO acetyl-transferase domain-containing protein</fullName>
    </recommendedName>
</protein>
<name>E9AUH7_LEIMU</name>
<feature type="domain" description="N-acetyltransferase ESCO acetyl-transferase" evidence="1">
    <location>
        <begin position="243"/>
        <end position="308"/>
    </location>
</feature>
<reference evidence="2 3" key="1">
    <citation type="journal article" date="2011" name="Genome Res.">
        <title>Chromosome and gene copy number variation allow major structural change between species and strains of Leishmania.</title>
        <authorList>
            <person name="Rogers M.B."/>
            <person name="Hilley J.D."/>
            <person name="Dickens N.J."/>
            <person name="Wilkes J."/>
            <person name="Bates P.A."/>
            <person name="Depledge D.P."/>
            <person name="Harris D."/>
            <person name="Her Y."/>
            <person name="Herzyk P."/>
            <person name="Imamura H."/>
            <person name="Otto T.D."/>
            <person name="Sanders M."/>
            <person name="Seeger K."/>
            <person name="Dujardin J.C."/>
            <person name="Berriman M."/>
            <person name="Smith D.F."/>
            <person name="Hertz-Fowler C."/>
            <person name="Mottram J.C."/>
        </authorList>
    </citation>
    <scope>NUCLEOTIDE SEQUENCE [LARGE SCALE GENOMIC DNA]</scope>
    <source>
        <strain evidence="2 3">MHOM/GT/2001/U1103</strain>
    </source>
</reference>
<evidence type="ECO:0000259" key="1">
    <source>
        <dbReference type="Pfam" id="PF13880"/>
    </source>
</evidence>
<dbReference type="GO" id="GO:0007064">
    <property type="term" value="P:mitotic sister chromatid cohesion"/>
    <property type="evidence" value="ECO:0007669"/>
    <property type="project" value="TreeGrafter"/>
</dbReference>
<dbReference type="GO" id="GO:0000785">
    <property type="term" value="C:chromatin"/>
    <property type="evidence" value="ECO:0007669"/>
    <property type="project" value="TreeGrafter"/>
</dbReference>
<dbReference type="Proteomes" id="UP000007259">
    <property type="component" value="Chromosome 20"/>
</dbReference>
<dbReference type="KEGG" id="lmi:LMXM_20_0346"/>
<accession>E9AUH7</accession>
<dbReference type="PANTHER" id="PTHR45884:SF2">
    <property type="entry name" value="N-ACETYLTRANSFERASE ECO"/>
    <property type="match status" value="1"/>
</dbReference>